<accession>A0A0K6H8X2</accession>
<reference evidence="3" key="1">
    <citation type="submission" date="2015-08" db="EMBL/GenBank/DDBJ databases">
        <authorList>
            <person name="Varghese N."/>
        </authorList>
    </citation>
    <scope>NUCLEOTIDE SEQUENCE [LARGE SCALE GENOMIC DNA]</scope>
    <source>
        <strain evidence="3">DSM 17901</strain>
    </source>
</reference>
<sequence>MRKQLIASVVSLSLVTSSALVSPVAHASGAVAGATEITQLLNNAELVTQVAQQAQQLATQLQQYQTMLTNLQNIPNQIWGPIQQDLMALQQVAAQGQALSFAASNVVQQFENTYTGFKKAGDFVTQYKDWSKRSMDSIKGSLAAANKQFNQFATEEGTLAQLRSMSQSSVGQLQALQVGTQIAVEQAAQLQKLRGLIMAQMQAQNAFLATQQQQKDTTTAQVEAVTKYVNPRGTFPGLKGGSK</sequence>
<gene>
    <name evidence="2" type="ORF">Ga0061063_0155</name>
</gene>
<dbReference type="SUPFAM" id="SSF101082">
    <property type="entry name" value="Typo IV secretion system protein TraC"/>
    <property type="match status" value="1"/>
</dbReference>
<feature type="signal peptide" evidence="1">
    <location>
        <begin position="1"/>
        <end position="27"/>
    </location>
</feature>
<name>A0A0K6H8X2_9NEIS</name>
<dbReference type="InterPro" id="IPR014147">
    <property type="entry name" value="T4SS_TrbJ"/>
</dbReference>
<dbReference type="STRING" id="375574.GCA_001418035_02732"/>
<dbReference type="Proteomes" id="UP000243535">
    <property type="component" value="Unassembled WGS sequence"/>
</dbReference>
<organism evidence="2 3">
    <name type="scientific">Gulbenkiania indica</name>
    <dbReference type="NCBI Taxonomy" id="375574"/>
    <lineage>
        <taxon>Bacteria</taxon>
        <taxon>Pseudomonadati</taxon>
        <taxon>Pseudomonadota</taxon>
        <taxon>Betaproteobacteria</taxon>
        <taxon>Neisseriales</taxon>
        <taxon>Chromobacteriaceae</taxon>
        <taxon>Gulbenkiania</taxon>
    </lineage>
</organism>
<feature type="chain" id="PRO_5005503922" evidence="1">
    <location>
        <begin position="28"/>
        <end position="243"/>
    </location>
</feature>
<dbReference type="RefSeq" id="WP_055434578.1">
    <property type="nucleotide sequence ID" value="NZ_CYHA01000014.1"/>
</dbReference>
<proteinExistence type="predicted"/>
<dbReference type="EMBL" id="CYHA01000014">
    <property type="protein sequence ID" value="CUA87427.1"/>
    <property type="molecule type" value="Genomic_DNA"/>
</dbReference>
<dbReference type="AlphaFoldDB" id="A0A0K6H8X2"/>
<dbReference type="OrthoDB" id="9151341at2"/>
<keyword evidence="3" id="KW-1185">Reference proteome</keyword>
<dbReference type="NCBIfam" id="TIGR02780">
    <property type="entry name" value="TrbJ_Ti"/>
    <property type="match status" value="1"/>
</dbReference>
<evidence type="ECO:0000313" key="2">
    <source>
        <dbReference type="EMBL" id="CUA87427.1"/>
    </source>
</evidence>
<keyword evidence="1" id="KW-0732">Signal</keyword>
<evidence type="ECO:0000256" key="1">
    <source>
        <dbReference type="SAM" id="SignalP"/>
    </source>
</evidence>
<evidence type="ECO:0000313" key="3">
    <source>
        <dbReference type="Proteomes" id="UP000243535"/>
    </source>
</evidence>
<protein>
    <submittedName>
        <fullName evidence="2">P-type conjugative transfer protein TrbJ</fullName>
    </submittedName>
</protein>